<proteinExistence type="predicted"/>
<feature type="region of interest" description="Disordered" evidence="1">
    <location>
        <begin position="10"/>
        <end position="36"/>
    </location>
</feature>
<accession>A0A177HHW8</accession>
<name>A0A177HHW8_9ACTN</name>
<organism evidence="2 3">
    <name type="scientific">Streptomyces jeddahensis</name>
    <dbReference type="NCBI Taxonomy" id="1716141"/>
    <lineage>
        <taxon>Bacteria</taxon>
        <taxon>Bacillati</taxon>
        <taxon>Actinomycetota</taxon>
        <taxon>Actinomycetes</taxon>
        <taxon>Kitasatosporales</taxon>
        <taxon>Streptomycetaceae</taxon>
        <taxon>Streptomyces</taxon>
    </lineage>
</organism>
<dbReference type="RefSeq" id="WP_232789852.1">
    <property type="nucleotide sequence ID" value="NZ_LOHS01000141.1"/>
</dbReference>
<evidence type="ECO:0008006" key="4">
    <source>
        <dbReference type="Google" id="ProtNLM"/>
    </source>
</evidence>
<dbReference type="Proteomes" id="UP000077381">
    <property type="component" value="Unassembled WGS sequence"/>
</dbReference>
<evidence type="ECO:0000313" key="3">
    <source>
        <dbReference type="Proteomes" id="UP000077381"/>
    </source>
</evidence>
<sequence>MSRRYEYIEDHGFGEADDRHGHTHGHTGETPSETADERTFAALPPARGRGFAATWWGQAWLRALEDTALDSQQVKAGRRLARAGAVGAVSVRPGRITAVVQDRDRTPHRSDVLLQQLSDEEWDRFLDMAVERAGHIAALLDRDMPPHLVEDAAAAGVELLPGIGDLEPECGCGAWDHCAHTAALCYQLARLLDQDPFVLLLMRGRGERALLDALQVRSVAQASAQPGSAEEVQGEIPDGVDAREAYAAGQILPPLPAPLLAPQEPGVPPSLDTEAEPAPGLDVLALEFLAAQAAADAHRLLAEALAPDHERQPVHPGLSADQDAVRLAAADPGAEITARLASASGRGRDGLALAVRAWRYGGAAALSVLDEAWTPDAEELARARAALESAWDEDERPELRGARNRWTVAGAQPADARAVGVQAQVRLGRDGRWWPYRKERGRWTPAGPAAADPATALAVATGSE</sequence>
<evidence type="ECO:0000313" key="2">
    <source>
        <dbReference type="EMBL" id="OAH10505.1"/>
    </source>
</evidence>
<dbReference type="EMBL" id="LOHS01000141">
    <property type="protein sequence ID" value="OAH10505.1"/>
    <property type="molecule type" value="Genomic_DNA"/>
</dbReference>
<dbReference type="AlphaFoldDB" id="A0A177HHW8"/>
<protein>
    <recommendedName>
        <fullName evidence="4">SWF or SNF family helicase</fullName>
    </recommendedName>
</protein>
<gene>
    <name evidence="2" type="ORF">STSP_62430</name>
</gene>
<keyword evidence="3" id="KW-1185">Reference proteome</keyword>
<dbReference type="PATRIC" id="fig|1716141.3.peg.6560"/>
<evidence type="ECO:0000256" key="1">
    <source>
        <dbReference type="SAM" id="MobiDB-lite"/>
    </source>
</evidence>
<dbReference type="PANTHER" id="PTHR38133">
    <property type="entry name" value="SLR1429 PROTEIN"/>
    <property type="match status" value="1"/>
</dbReference>
<comment type="caution">
    <text evidence="2">The sequence shown here is derived from an EMBL/GenBank/DDBJ whole genome shotgun (WGS) entry which is preliminary data.</text>
</comment>
<dbReference type="PANTHER" id="PTHR38133:SF1">
    <property type="entry name" value="SLR1429 PROTEIN"/>
    <property type="match status" value="1"/>
</dbReference>
<feature type="compositionally biased region" description="Basic and acidic residues" evidence="1">
    <location>
        <begin position="10"/>
        <end position="20"/>
    </location>
</feature>
<dbReference type="STRING" id="1716141.STSP_62430"/>
<reference evidence="2 3" key="1">
    <citation type="submission" date="2015-12" db="EMBL/GenBank/DDBJ databases">
        <title>Genome sequence of Streptomyces sp. G25.</title>
        <authorList>
            <person name="Poehlein A."/>
            <person name="Roettig A."/>
            <person name="Hiessl S."/>
            <person name="Hauschild P."/>
            <person name="Schauer J."/>
            <person name="Madkour M.H."/>
            <person name="Al-Ansari A.M."/>
            <person name="Almakishah N.H."/>
            <person name="Steinbuechel A."/>
            <person name="Daniel R."/>
        </authorList>
    </citation>
    <scope>NUCLEOTIDE SEQUENCE [LARGE SCALE GENOMIC DNA]</scope>
    <source>
        <strain evidence="3">G25(2015)</strain>
    </source>
</reference>